<dbReference type="SFLD" id="SFLDG01069">
    <property type="entry name" value="UPF0313"/>
    <property type="match status" value="1"/>
</dbReference>
<dbReference type="PANTHER" id="PTHR32331">
    <property type="entry name" value="UPF0313 PROTEIN YGIQ"/>
    <property type="match status" value="1"/>
</dbReference>
<keyword evidence="1 6" id="KW-0004">4Fe-4S</keyword>
<sequence>MSFLPISFEDMNERGWKQLDFLYISGDAYVDHPSFGHAIITRVLESEGFKVGIIAQPNWKNSDDFKRLGRPKYGVLVSSGVIDSMVNHYTASKKKRSQDLYSPGGKAGLRPDRAVIVYANKIKEIFKDTPVIIGGIEASLRRFAHYDYWDDKVRRSILVDSKADLLLYGMGEKSIVEIANLLKKDIPITSIRNVAGSAYIARYDELPLDIKNAIDSKGTKKIAVLPSYDEVLNDKKAYAEAFKIQYNEQDAINGKILVQQHGDRYLVQNTPSMPMSVSELDRVYALPYERTYHPVYEKYGGVPAITEVEFSITSQRGCYGGCSFCALNFHQGRVIQKRSQASIINEAKKLTWLEGFKGYIHDVGGPTANFRNVACKKQIKHGVCKDRQCLYPEPCKNLIVDHTEYLSLLRKLRELPNVKKVFVRSGIRYDYLMYDKDDTFFRELCEHHVSGQLKVAPEHVVDRVLDKMGKSKRQLYDRFVKKFYDINKRINKEQYLVPYLMSSHPGSDLNAAVELAVYLKENHIMPEQVQDFYPTPGTLSTCMFYTGYDARNMKKVYVPKTVKEKAMQRALLQYRKKENYHIVIEALKEANREDLIGFGPHCLVKPLRGMVKANSDSEKSSKKQNYNKNGNKKKQEKVTAAHKKTARNSTLEKKKKSSSKLNNNEMNKNEKKVKKGYDDAKVQNKQKSTKQLTRKRR</sequence>
<dbReference type="Pfam" id="PF11842">
    <property type="entry name" value="DUF3362"/>
    <property type="match status" value="1"/>
</dbReference>
<dbReference type="SUPFAM" id="SSF102114">
    <property type="entry name" value="Radical SAM enzymes"/>
    <property type="match status" value="1"/>
</dbReference>
<feature type="compositionally biased region" description="Basic residues" evidence="7">
    <location>
        <begin position="630"/>
        <end position="646"/>
    </location>
</feature>
<keyword evidence="5 6" id="KW-0411">Iron-sulfur</keyword>
<dbReference type="InterPro" id="IPR023404">
    <property type="entry name" value="rSAM_horseshoe"/>
</dbReference>
<dbReference type="SFLD" id="SFLDG01082">
    <property type="entry name" value="B12-binding_domain_containing"/>
    <property type="match status" value="1"/>
</dbReference>
<evidence type="ECO:0000256" key="4">
    <source>
        <dbReference type="ARBA" id="ARBA00023004"/>
    </source>
</evidence>
<keyword evidence="3 6" id="KW-0479">Metal-binding</keyword>
<evidence type="ECO:0000259" key="8">
    <source>
        <dbReference type="PROSITE" id="PS51918"/>
    </source>
</evidence>
<feature type="binding site" evidence="6">
    <location>
        <position position="322"/>
    </location>
    <ligand>
        <name>[4Fe-4S] cluster</name>
        <dbReference type="ChEBI" id="CHEBI:49883"/>
        <note>4Fe-4S-S-AdoMet</note>
    </ligand>
</feature>
<dbReference type="RefSeq" id="WP_137696293.1">
    <property type="nucleotide sequence ID" value="NZ_CP061336.1"/>
</dbReference>
<evidence type="ECO:0000313" key="9">
    <source>
        <dbReference type="EMBL" id="QNU68477.1"/>
    </source>
</evidence>
<feature type="binding site" evidence="6">
    <location>
        <position position="325"/>
    </location>
    <ligand>
        <name>[4Fe-4S] cluster</name>
        <dbReference type="ChEBI" id="CHEBI:49883"/>
        <note>4Fe-4S-S-AdoMet</note>
    </ligand>
</feature>
<dbReference type="Pfam" id="PF08497">
    <property type="entry name" value="Radical_SAM_N"/>
    <property type="match status" value="1"/>
</dbReference>
<comment type="cofactor">
    <cofactor evidence="6">
        <name>[4Fe-4S] cluster</name>
        <dbReference type="ChEBI" id="CHEBI:49883"/>
    </cofactor>
    <text evidence="6">Binds 1 [4Fe-4S] cluster. The cluster is coordinated with 3 cysteines and an exchangeable S-adenosyl-L-methionine.</text>
</comment>
<dbReference type="InterPro" id="IPR013704">
    <property type="entry name" value="UPF0313_N"/>
</dbReference>
<evidence type="ECO:0000256" key="1">
    <source>
        <dbReference type="ARBA" id="ARBA00022485"/>
    </source>
</evidence>
<name>A0A4U7JKZ4_9FIRM</name>
<feature type="domain" description="Radical SAM core" evidence="8">
    <location>
        <begin position="304"/>
        <end position="575"/>
    </location>
</feature>
<dbReference type="EMBL" id="CP061336">
    <property type="protein sequence ID" value="QNU68477.1"/>
    <property type="molecule type" value="Genomic_DNA"/>
</dbReference>
<dbReference type="InterPro" id="IPR058240">
    <property type="entry name" value="rSAM_sf"/>
</dbReference>
<dbReference type="OrthoDB" id="9803479at2"/>
<dbReference type="InterPro" id="IPR024560">
    <property type="entry name" value="UPF0313_C"/>
</dbReference>
<dbReference type="PROSITE" id="PS51918">
    <property type="entry name" value="RADICAL_SAM"/>
    <property type="match status" value="1"/>
</dbReference>
<keyword evidence="4 6" id="KW-0408">Iron</keyword>
<dbReference type="InterPro" id="IPR006638">
    <property type="entry name" value="Elp3/MiaA/NifB-like_rSAM"/>
</dbReference>
<dbReference type="GO" id="GO:0051539">
    <property type="term" value="F:4 iron, 4 sulfur cluster binding"/>
    <property type="evidence" value="ECO:0007669"/>
    <property type="project" value="UniProtKB-KW"/>
</dbReference>
<gene>
    <name evidence="9" type="ORF">EHE19_008795</name>
</gene>
<organism evidence="9 10">
    <name type="scientific">Ruminiclostridium herbifermentans</name>
    <dbReference type="NCBI Taxonomy" id="2488810"/>
    <lineage>
        <taxon>Bacteria</taxon>
        <taxon>Bacillati</taxon>
        <taxon>Bacillota</taxon>
        <taxon>Clostridia</taxon>
        <taxon>Eubacteriales</taxon>
        <taxon>Oscillospiraceae</taxon>
        <taxon>Ruminiclostridium</taxon>
    </lineage>
</organism>
<proteinExistence type="inferred from homology"/>
<evidence type="ECO:0000256" key="6">
    <source>
        <dbReference type="HAMAP-Rule" id="MF_01251"/>
    </source>
</evidence>
<dbReference type="GO" id="GO:0003824">
    <property type="term" value="F:catalytic activity"/>
    <property type="evidence" value="ECO:0007669"/>
    <property type="project" value="InterPro"/>
</dbReference>
<dbReference type="SMART" id="SM00729">
    <property type="entry name" value="Elp3"/>
    <property type="match status" value="1"/>
</dbReference>
<dbReference type="AlphaFoldDB" id="A0A4U7JKZ4"/>
<evidence type="ECO:0000313" key="10">
    <source>
        <dbReference type="Proteomes" id="UP000306409"/>
    </source>
</evidence>
<dbReference type="KEGG" id="rher:EHE19_008795"/>
<accession>A0A4U7JKZ4</accession>
<keyword evidence="2 6" id="KW-0949">S-adenosyl-L-methionine</keyword>
<evidence type="ECO:0000256" key="3">
    <source>
        <dbReference type="ARBA" id="ARBA00022723"/>
    </source>
</evidence>
<reference evidence="9 10" key="1">
    <citation type="submission" date="2020-09" db="EMBL/GenBank/DDBJ databases">
        <title>Characterization and genome sequencing of Ruminiclostridium sp. nov. MA18.</title>
        <authorList>
            <person name="Rettenmaier R."/>
            <person name="Kowollik M.-L."/>
            <person name="Liebl W."/>
            <person name="Zverlov V."/>
        </authorList>
    </citation>
    <scope>NUCLEOTIDE SEQUENCE [LARGE SCALE GENOMIC DNA]</scope>
    <source>
        <strain evidence="9 10">MA18</strain>
    </source>
</reference>
<comment type="similarity">
    <text evidence="6">Belongs to the UPF0313 family.</text>
</comment>
<feature type="region of interest" description="Disordered" evidence="7">
    <location>
        <begin position="613"/>
        <end position="697"/>
    </location>
</feature>
<dbReference type="Gene3D" id="3.80.30.20">
    <property type="entry name" value="tm_1862 like domain"/>
    <property type="match status" value="1"/>
</dbReference>
<evidence type="ECO:0000256" key="7">
    <source>
        <dbReference type="SAM" id="MobiDB-lite"/>
    </source>
</evidence>
<dbReference type="SFLD" id="SFLDS00029">
    <property type="entry name" value="Radical_SAM"/>
    <property type="match status" value="1"/>
</dbReference>
<feature type="compositionally biased region" description="Basic and acidic residues" evidence="7">
    <location>
        <begin position="667"/>
        <end position="682"/>
    </location>
</feature>
<dbReference type="InterPro" id="IPR007197">
    <property type="entry name" value="rSAM"/>
</dbReference>
<protein>
    <submittedName>
        <fullName evidence="9">YgiQ family radical SAM protein</fullName>
    </submittedName>
</protein>
<keyword evidence="10" id="KW-1185">Reference proteome</keyword>
<evidence type="ECO:0000256" key="5">
    <source>
        <dbReference type="ARBA" id="ARBA00023014"/>
    </source>
</evidence>
<dbReference type="NCBIfam" id="TIGR03904">
    <property type="entry name" value="SAM_YgiQ"/>
    <property type="match status" value="1"/>
</dbReference>
<dbReference type="GO" id="GO:0005506">
    <property type="term" value="F:iron ion binding"/>
    <property type="evidence" value="ECO:0007669"/>
    <property type="project" value="UniProtKB-UniRule"/>
</dbReference>
<dbReference type="PANTHER" id="PTHR32331:SF0">
    <property type="entry name" value="UPF0313 PROTEIN YGIQ"/>
    <property type="match status" value="1"/>
</dbReference>
<dbReference type="HAMAP" id="MF_01251">
    <property type="entry name" value="UPF0313"/>
    <property type="match status" value="1"/>
</dbReference>
<dbReference type="Proteomes" id="UP000306409">
    <property type="component" value="Chromosome"/>
</dbReference>
<dbReference type="InterPro" id="IPR022946">
    <property type="entry name" value="UPF0313"/>
</dbReference>
<evidence type="ECO:0000256" key="2">
    <source>
        <dbReference type="ARBA" id="ARBA00022691"/>
    </source>
</evidence>
<feature type="binding site" evidence="6">
    <location>
        <position position="318"/>
    </location>
    <ligand>
        <name>[4Fe-4S] cluster</name>
        <dbReference type="ChEBI" id="CHEBI:49883"/>
        <note>4Fe-4S-S-AdoMet</note>
    </ligand>
</feature>